<dbReference type="Proteomes" id="UP000283269">
    <property type="component" value="Unassembled WGS sequence"/>
</dbReference>
<proteinExistence type="predicted"/>
<sequence length="547" mass="59131">MYAPSPRMPISRGPSPVPGGPPYYNPTIGRPISRGPSPAPPGMVPRPPSHISEGQGYYGAPSPYGAPIGRPISRGPSPNPHSVSPAAGGFQVEKRAKSPNPYGRPVTTEPIAYRDEMLYRDQVSALIAAKDRQIAATGRIPVDSTQLSLFFRAKDGITYSLDFPVDTGYTTPPALDVLISICKPKPRQMSDYDGYRDREALAYPPGFPHTTSLEISNYPVLDAVRSALFPVLPPGQYLTAVRDSLDVAITGSHVAKSYPAHIRQDNRAATLLVTLPVRYRGGAVVISDHEGREEKFLGNGGKPTDIEWVAFRSDSAYAVEPVQNGCMITISYGVYIKSFGPTNPTVDTLMTPSDRFFDLLSPILNNSRGRSIAFLLNHDYNIDPAEAVANILVPQLKGGDALLYDAFKFHKLAPELHWTAGGFIWPLDHTLESFGDDEAANTNPIKNMPAAHGRAPFGAINAPRGTIAPVRGAFGAYPDPNVNDEDIDGLRTKVQNSGGITLAEANITLLTDARNPAPSVGRERVYFISNGELEKLVVNVLLVVYIP</sequence>
<comment type="caution">
    <text evidence="2">The sequence shown here is derived from an EMBL/GenBank/DDBJ whole genome shotgun (WGS) entry which is preliminary data.</text>
</comment>
<feature type="compositionally biased region" description="Pro residues" evidence="1">
    <location>
        <begin position="15"/>
        <end position="24"/>
    </location>
</feature>
<evidence type="ECO:0000256" key="1">
    <source>
        <dbReference type="SAM" id="MobiDB-lite"/>
    </source>
</evidence>
<evidence type="ECO:0000313" key="3">
    <source>
        <dbReference type="Proteomes" id="UP000283269"/>
    </source>
</evidence>
<evidence type="ECO:0000313" key="2">
    <source>
        <dbReference type="EMBL" id="PPQ79019.1"/>
    </source>
</evidence>
<dbReference type="AlphaFoldDB" id="A0A409WKK8"/>
<keyword evidence="3" id="KW-1185">Reference proteome</keyword>
<dbReference type="OrthoDB" id="3166447at2759"/>
<gene>
    <name evidence="2" type="ORF">CVT25_002328</name>
</gene>
<feature type="region of interest" description="Disordered" evidence="1">
    <location>
        <begin position="1"/>
        <end position="87"/>
    </location>
</feature>
<protein>
    <submittedName>
        <fullName evidence="2">Uncharacterized protein</fullName>
    </submittedName>
</protein>
<name>A0A409WKK8_PSICY</name>
<dbReference type="EMBL" id="NHYD01003395">
    <property type="protein sequence ID" value="PPQ79019.1"/>
    <property type="molecule type" value="Genomic_DNA"/>
</dbReference>
<organism evidence="2 3">
    <name type="scientific">Psilocybe cyanescens</name>
    <dbReference type="NCBI Taxonomy" id="93625"/>
    <lineage>
        <taxon>Eukaryota</taxon>
        <taxon>Fungi</taxon>
        <taxon>Dikarya</taxon>
        <taxon>Basidiomycota</taxon>
        <taxon>Agaricomycotina</taxon>
        <taxon>Agaricomycetes</taxon>
        <taxon>Agaricomycetidae</taxon>
        <taxon>Agaricales</taxon>
        <taxon>Agaricineae</taxon>
        <taxon>Strophariaceae</taxon>
        <taxon>Psilocybe</taxon>
    </lineage>
</organism>
<reference evidence="2 3" key="1">
    <citation type="journal article" date="2018" name="Evol. Lett.">
        <title>Horizontal gene cluster transfer increased hallucinogenic mushroom diversity.</title>
        <authorList>
            <person name="Reynolds H.T."/>
            <person name="Vijayakumar V."/>
            <person name="Gluck-Thaler E."/>
            <person name="Korotkin H.B."/>
            <person name="Matheny P.B."/>
            <person name="Slot J.C."/>
        </authorList>
    </citation>
    <scope>NUCLEOTIDE SEQUENCE [LARGE SCALE GENOMIC DNA]</scope>
    <source>
        <strain evidence="2 3">2631</strain>
    </source>
</reference>
<feature type="compositionally biased region" description="Pro residues" evidence="1">
    <location>
        <begin position="37"/>
        <end position="48"/>
    </location>
</feature>
<dbReference type="InParanoid" id="A0A409WKK8"/>
<accession>A0A409WKK8</accession>